<dbReference type="SMART" id="SM00355">
    <property type="entry name" value="ZnF_C2H2"/>
    <property type="match status" value="2"/>
</dbReference>
<organism evidence="5 6">
    <name type="scientific">Paralvinella palmiformis</name>
    <dbReference type="NCBI Taxonomy" id="53620"/>
    <lineage>
        <taxon>Eukaryota</taxon>
        <taxon>Metazoa</taxon>
        <taxon>Spiralia</taxon>
        <taxon>Lophotrochozoa</taxon>
        <taxon>Annelida</taxon>
        <taxon>Polychaeta</taxon>
        <taxon>Sedentaria</taxon>
        <taxon>Canalipalpata</taxon>
        <taxon>Terebellida</taxon>
        <taxon>Terebelliformia</taxon>
        <taxon>Alvinellidae</taxon>
        <taxon>Paralvinella</taxon>
    </lineage>
</organism>
<evidence type="ECO:0000259" key="3">
    <source>
        <dbReference type="PROSITE" id="PS50157"/>
    </source>
</evidence>
<comment type="caution">
    <text evidence="5">The sequence shown here is derived from an EMBL/GenBank/DDBJ whole genome shotgun (WGS) entry which is preliminary data.</text>
</comment>
<dbReference type="InterPro" id="IPR000477">
    <property type="entry name" value="RT_dom"/>
</dbReference>
<sequence length="1221" mass="135909">MVTIYTEFKTDPGAGARVVALRVDAGAKAGYVILRSEGVHGHGYSGSGSRDRALSAAGKIDEPMETLDRKSSFRLPFKILIFESGRREMDGELSPSLDFVNRALDVQESREEEALTLGSEEPTEPLSNGSVYMPASSTERGIADLAEDGQTGKLLIPMPLRTVACPCNQVFCNVYEFEIHMERAHMGIDVKYTCDLCGKHCLRVHGAKIHRSLCRGNTIRPVIPRPWKCEACEEAFRSKSGLSQHKRHRHPALRNLERKAKYVKEPGQAKPLFKATKLWSIEETKRLLELENEFQGNKNINKLIAAQLAGKSNKQVSDRRRTVHKAKTNISQDKGVTAGRNEDRVTGPGMAVSETVTDPEAFWDFVTGARNSGVEGESHQKTLQVLVDLLQEGNVERACSQVSEILADITPVTKPQSKSKKGQGPKNRRKSQAKAEAYRHAQQLFETNKKSLVAELLEGAESTKCPLSVETVYEAYKARFETESPEVDMSHFPPPVNGMDCDNILKPITGEEVYKAVRKTRPDSASGPDKIDVRSIRKWDPRGIKLAAVFNIFLLTGKVPDAVRPNRSILLYKGGETTQVGNWRPLTIGCMVLRLYTKVLAARFMFATPISPCQRGFVSGGSCNENVHLVEGLVRDAKRRNKPIGVCFLDLAKAFDTVSHKHVLAGLTRFGASKHVTRIVEDLYRGASTRFTIPDGTTGEIEMKRGVKQGDPLSPVLFNIALDPLFCLVEKAGVPYELEDGTPVSVAGYADDTMVVSNNKNDLQANINLVEEFCRAAKLKLNAKKSYAYTIRPIAKTYVVNCGDQLRIEAEAITWIEPGDTAKYLGVEQSPWIRKVKDNPTEDLKSWCSKLGRAPLKGRQKLLLLSRHVLPKLKYRLANSDPSKEVLAGLDSVSREYTKRWMNLPACVSSAFLHCSVQDGGVGLPSLATEVPLDKIGSMSRLIGSQDGHVKRLAKAIGIEEQLETTCRRWEIRRPLNKMRCVVNEIRKRRRVEWENLGSQGPRGPYWRRCRASNGWMRRDVLSEGEHTVALQLRTNTYPTREAMSRGRKGTNVMCRRCGQSVETLGHITGQCLAVKGNRIKRHNKVCGILVSAAQSQSWEVMIEPHFKVEDKTYIPDLVFLRGEQAVIVDPTVVWESNSNSLSEAARKKVVKYNPILKTVKDLTGKSSVLLFGFPVGGRGTWCRGNNKVLDALGIPRSKAQYICLTVLGDTLRMLRVFMDK</sequence>
<protein>
    <recommendedName>
        <fullName evidence="7">Reverse transcriptase</fullName>
    </recommendedName>
</protein>
<name>A0AAD9IQA4_9ANNE</name>
<dbReference type="InterPro" id="IPR013087">
    <property type="entry name" value="Znf_C2H2_type"/>
</dbReference>
<feature type="domain" description="C2H2-type" evidence="3">
    <location>
        <begin position="227"/>
        <end position="255"/>
    </location>
</feature>
<dbReference type="PROSITE" id="PS00028">
    <property type="entry name" value="ZINC_FINGER_C2H2_1"/>
    <property type="match status" value="1"/>
</dbReference>
<dbReference type="PROSITE" id="PS50878">
    <property type="entry name" value="RT_POL"/>
    <property type="match status" value="1"/>
</dbReference>
<dbReference type="PANTHER" id="PTHR19446">
    <property type="entry name" value="REVERSE TRANSCRIPTASES"/>
    <property type="match status" value="1"/>
</dbReference>
<keyword evidence="6" id="KW-1185">Reference proteome</keyword>
<dbReference type="Gene3D" id="3.30.160.60">
    <property type="entry name" value="Classic Zinc Finger"/>
    <property type="match status" value="1"/>
</dbReference>
<dbReference type="EMBL" id="JAODUP010002507">
    <property type="protein sequence ID" value="KAK2138724.1"/>
    <property type="molecule type" value="Genomic_DNA"/>
</dbReference>
<dbReference type="InterPro" id="IPR043128">
    <property type="entry name" value="Rev_trsase/Diguanyl_cyclase"/>
</dbReference>
<dbReference type="Proteomes" id="UP001208570">
    <property type="component" value="Unassembled WGS sequence"/>
</dbReference>
<feature type="region of interest" description="Disordered" evidence="2">
    <location>
        <begin position="110"/>
        <end position="130"/>
    </location>
</feature>
<keyword evidence="1" id="KW-0862">Zinc</keyword>
<dbReference type="CDD" id="cd01650">
    <property type="entry name" value="RT_nLTR_like"/>
    <property type="match status" value="1"/>
</dbReference>
<feature type="compositionally biased region" description="Basic residues" evidence="2">
    <location>
        <begin position="417"/>
        <end position="432"/>
    </location>
</feature>
<dbReference type="AlphaFoldDB" id="A0AAD9IQA4"/>
<dbReference type="Pfam" id="PF00078">
    <property type="entry name" value="RVT_1"/>
    <property type="match status" value="1"/>
</dbReference>
<dbReference type="GO" id="GO:0008270">
    <property type="term" value="F:zinc ion binding"/>
    <property type="evidence" value="ECO:0007669"/>
    <property type="project" value="UniProtKB-KW"/>
</dbReference>
<keyword evidence="1" id="KW-0479">Metal-binding</keyword>
<dbReference type="Gene3D" id="3.30.70.270">
    <property type="match status" value="1"/>
</dbReference>
<dbReference type="InterPro" id="IPR043502">
    <property type="entry name" value="DNA/RNA_pol_sf"/>
</dbReference>
<accession>A0AAD9IQA4</accession>
<gene>
    <name evidence="5" type="ORF">LSH36_2507g00005</name>
</gene>
<dbReference type="PROSITE" id="PS50157">
    <property type="entry name" value="ZINC_FINGER_C2H2_2"/>
    <property type="match status" value="1"/>
</dbReference>
<evidence type="ECO:0000313" key="5">
    <source>
        <dbReference type="EMBL" id="KAK2138724.1"/>
    </source>
</evidence>
<evidence type="ECO:0000313" key="6">
    <source>
        <dbReference type="Proteomes" id="UP001208570"/>
    </source>
</evidence>
<evidence type="ECO:0000256" key="2">
    <source>
        <dbReference type="SAM" id="MobiDB-lite"/>
    </source>
</evidence>
<evidence type="ECO:0000256" key="1">
    <source>
        <dbReference type="PROSITE-ProRule" id="PRU00042"/>
    </source>
</evidence>
<feature type="domain" description="Reverse transcriptase" evidence="4">
    <location>
        <begin position="552"/>
        <end position="829"/>
    </location>
</feature>
<evidence type="ECO:0000259" key="4">
    <source>
        <dbReference type="PROSITE" id="PS50878"/>
    </source>
</evidence>
<evidence type="ECO:0008006" key="7">
    <source>
        <dbReference type="Google" id="ProtNLM"/>
    </source>
</evidence>
<keyword evidence="1" id="KW-0863">Zinc-finger</keyword>
<feature type="region of interest" description="Disordered" evidence="2">
    <location>
        <begin position="410"/>
        <end position="438"/>
    </location>
</feature>
<reference evidence="5" key="1">
    <citation type="journal article" date="2023" name="Mol. Biol. Evol.">
        <title>Third-Generation Sequencing Reveals the Adaptive Role of the Epigenome in Three Deep-Sea Polychaetes.</title>
        <authorList>
            <person name="Perez M."/>
            <person name="Aroh O."/>
            <person name="Sun Y."/>
            <person name="Lan Y."/>
            <person name="Juniper S.K."/>
            <person name="Young C.R."/>
            <person name="Angers B."/>
            <person name="Qian P.Y."/>
        </authorList>
    </citation>
    <scope>NUCLEOTIDE SEQUENCE</scope>
    <source>
        <strain evidence="5">P08H-3</strain>
    </source>
</reference>
<dbReference type="SUPFAM" id="SSF56672">
    <property type="entry name" value="DNA/RNA polymerases"/>
    <property type="match status" value="1"/>
</dbReference>
<proteinExistence type="predicted"/>